<dbReference type="GO" id="GO:0032259">
    <property type="term" value="P:methylation"/>
    <property type="evidence" value="ECO:0007669"/>
    <property type="project" value="UniProtKB-KW"/>
</dbReference>
<dbReference type="InterPro" id="IPR011990">
    <property type="entry name" value="TPR-like_helical_dom_sf"/>
</dbReference>
<evidence type="ECO:0000256" key="3">
    <source>
        <dbReference type="ARBA" id="ARBA00022691"/>
    </source>
</evidence>
<dbReference type="PROSITE" id="PS50865">
    <property type="entry name" value="ZF_MYND_2"/>
    <property type="match status" value="1"/>
</dbReference>
<accession>A0A834Y1J4</accession>
<evidence type="ECO:0000256" key="5">
    <source>
        <dbReference type="ARBA" id="ARBA00022771"/>
    </source>
</evidence>
<dbReference type="GO" id="GO:0042826">
    <property type="term" value="F:histone deacetylase binding"/>
    <property type="evidence" value="ECO:0007669"/>
    <property type="project" value="TreeGrafter"/>
</dbReference>
<evidence type="ECO:0000256" key="7">
    <source>
        <dbReference type="PROSITE-ProRule" id="PRU00134"/>
    </source>
</evidence>
<dbReference type="GO" id="GO:0008170">
    <property type="term" value="F:N-methyltransferase activity"/>
    <property type="evidence" value="ECO:0007669"/>
    <property type="project" value="UniProtKB-ARBA"/>
</dbReference>
<keyword evidence="6" id="KW-0862">Zinc</keyword>
<evidence type="ECO:0000256" key="6">
    <source>
        <dbReference type="ARBA" id="ARBA00022833"/>
    </source>
</evidence>
<dbReference type="InterPro" id="IPR046341">
    <property type="entry name" value="SET_dom_sf"/>
</dbReference>
<dbReference type="Proteomes" id="UP000639338">
    <property type="component" value="Unassembled WGS sequence"/>
</dbReference>
<evidence type="ECO:0000256" key="2">
    <source>
        <dbReference type="ARBA" id="ARBA00022679"/>
    </source>
</evidence>
<dbReference type="EMBL" id="JACMRX010000002">
    <property type="protein sequence ID" value="KAF7995907.1"/>
    <property type="molecule type" value="Genomic_DNA"/>
</dbReference>
<evidence type="ECO:0000256" key="4">
    <source>
        <dbReference type="ARBA" id="ARBA00022723"/>
    </source>
</evidence>
<dbReference type="GO" id="GO:0008270">
    <property type="term" value="F:zinc ion binding"/>
    <property type="evidence" value="ECO:0007669"/>
    <property type="project" value="UniProtKB-KW"/>
</dbReference>
<dbReference type="PANTHER" id="PTHR46165:SF6">
    <property type="entry name" value="SET AND MYND DOMAIN-CONTAINING PROTEIN 4-LIKE PROTEIN"/>
    <property type="match status" value="1"/>
</dbReference>
<keyword evidence="2" id="KW-0808">Transferase</keyword>
<comment type="caution">
    <text evidence="9">The sequence shown here is derived from an EMBL/GenBank/DDBJ whole genome shotgun (WGS) entry which is preliminary data.</text>
</comment>
<proteinExistence type="predicted"/>
<dbReference type="Pfam" id="PF01753">
    <property type="entry name" value="zf-MYND"/>
    <property type="match status" value="1"/>
</dbReference>
<dbReference type="PANTHER" id="PTHR46165">
    <property type="entry name" value="SET AND MYND DOMAIN-CONTAINING PROTEIN 4"/>
    <property type="match status" value="1"/>
</dbReference>
<dbReference type="InterPro" id="IPR002893">
    <property type="entry name" value="Znf_MYND"/>
</dbReference>
<dbReference type="GO" id="GO:0008757">
    <property type="term" value="F:S-adenosylmethionine-dependent methyltransferase activity"/>
    <property type="evidence" value="ECO:0007669"/>
    <property type="project" value="UniProtKB-ARBA"/>
</dbReference>
<sequence length="621" mass="70814">MYCKVFPDDDKIIAKRLFSQQTTFKDKFEVAWKFSASYINKSRNNQGSKSVVDSIRWRTTGNTEYTATSKNEDYISKSIEAYTKSIVFAPVGSEELSLAYANRSAVLFRARLYEDCLLDIERALKSGYPDELKTKLFLRQSLCFKALKKSSDIESSALASATKWLPNLKKNISNHEMFEKYTKMMNELGKPRNITTFSPEIKNNFSKDITGASDAIDLKKTSNNGQHIVAKRMIKSGEFIYISEPFAATVINELHFTNCWHCSRQTWAGIPCDNCLSIIYCSDICQQKAWDSYHNLECLVLGQLLKSDEMNTQTLLAVKILLKALNSVGGLIELKKKIDNIDSMINDGMIFTTDTLDVNTIDNFHRLDYIKPTSTECKFESALLAVWIVTIFGQKTNVIGSKMAVAELIDYKSKRKFILGELILRYMMIVQLNTGFFTEIDFGGSVGQSSVLIPFCKLIKKSCDPNVYWNHFGSNVGFYASKPIKQGKPILLSTAGSYHMIPKINRWIQLEPTTNDHVPCRCTACFESWPTIQSLKSYHDSTELPTTMKTEFDDMMSDLNEWQKLIEEGDDDKLLEIKDELISMNDEFYRYITVPCKEISLLYLSLNKLYGRLCSVNKALE</sequence>
<keyword evidence="5 7" id="KW-0863">Zinc-finger</keyword>
<dbReference type="GO" id="GO:0005737">
    <property type="term" value="C:cytoplasm"/>
    <property type="evidence" value="ECO:0007669"/>
    <property type="project" value="TreeGrafter"/>
</dbReference>
<organism evidence="9 10">
    <name type="scientific">Aphidius gifuensis</name>
    <name type="common">Parasitoid wasp</name>
    <dbReference type="NCBI Taxonomy" id="684658"/>
    <lineage>
        <taxon>Eukaryota</taxon>
        <taxon>Metazoa</taxon>
        <taxon>Ecdysozoa</taxon>
        <taxon>Arthropoda</taxon>
        <taxon>Hexapoda</taxon>
        <taxon>Insecta</taxon>
        <taxon>Pterygota</taxon>
        <taxon>Neoptera</taxon>
        <taxon>Endopterygota</taxon>
        <taxon>Hymenoptera</taxon>
        <taxon>Apocrita</taxon>
        <taxon>Ichneumonoidea</taxon>
        <taxon>Braconidae</taxon>
        <taxon>Aphidiinae</taxon>
        <taxon>Aphidius</taxon>
    </lineage>
</organism>
<dbReference type="Gene3D" id="1.25.40.10">
    <property type="entry name" value="Tetratricopeptide repeat domain"/>
    <property type="match status" value="1"/>
</dbReference>
<dbReference type="GO" id="GO:0005634">
    <property type="term" value="C:nucleus"/>
    <property type="evidence" value="ECO:0007669"/>
    <property type="project" value="TreeGrafter"/>
</dbReference>
<keyword evidence="10" id="KW-1185">Reference proteome</keyword>
<dbReference type="InterPro" id="IPR052097">
    <property type="entry name" value="SET-MYND_domain_protein"/>
</dbReference>
<evidence type="ECO:0000313" key="9">
    <source>
        <dbReference type="EMBL" id="KAF7995907.1"/>
    </source>
</evidence>
<keyword evidence="3" id="KW-0949">S-adenosyl-L-methionine</keyword>
<dbReference type="AlphaFoldDB" id="A0A834Y1J4"/>
<protein>
    <recommendedName>
        <fullName evidence="8">MYND-type domain-containing protein</fullName>
    </recommendedName>
</protein>
<dbReference type="GO" id="GO:0008276">
    <property type="term" value="F:protein methyltransferase activity"/>
    <property type="evidence" value="ECO:0007669"/>
    <property type="project" value="UniProtKB-ARBA"/>
</dbReference>
<dbReference type="Pfam" id="PF00856">
    <property type="entry name" value="SET"/>
    <property type="match status" value="1"/>
</dbReference>
<evidence type="ECO:0000256" key="1">
    <source>
        <dbReference type="ARBA" id="ARBA00022603"/>
    </source>
</evidence>
<evidence type="ECO:0000259" key="8">
    <source>
        <dbReference type="PROSITE" id="PS50865"/>
    </source>
</evidence>
<dbReference type="Gene3D" id="2.170.270.10">
    <property type="entry name" value="SET domain"/>
    <property type="match status" value="1"/>
</dbReference>
<gene>
    <name evidence="9" type="ORF">HCN44_007014</name>
</gene>
<keyword evidence="4" id="KW-0479">Metal-binding</keyword>
<reference evidence="9 10" key="1">
    <citation type="submission" date="2020-08" db="EMBL/GenBank/DDBJ databases">
        <title>Aphidius gifuensis genome sequencing and assembly.</title>
        <authorList>
            <person name="Du Z."/>
        </authorList>
    </citation>
    <scope>NUCLEOTIDE SEQUENCE [LARGE SCALE GENOMIC DNA]</scope>
    <source>
        <strain evidence="9">YNYX2018</strain>
        <tissue evidence="9">Adults</tissue>
    </source>
</reference>
<dbReference type="InterPro" id="IPR001214">
    <property type="entry name" value="SET_dom"/>
</dbReference>
<dbReference type="SUPFAM" id="SSF82199">
    <property type="entry name" value="SET domain"/>
    <property type="match status" value="1"/>
</dbReference>
<name>A0A834Y1J4_APHGI</name>
<evidence type="ECO:0000313" key="10">
    <source>
        <dbReference type="Proteomes" id="UP000639338"/>
    </source>
</evidence>
<keyword evidence="1" id="KW-0489">Methyltransferase</keyword>
<dbReference type="Gene3D" id="6.10.140.2220">
    <property type="match status" value="1"/>
</dbReference>
<dbReference type="SUPFAM" id="SSF144232">
    <property type="entry name" value="HIT/MYND zinc finger-like"/>
    <property type="match status" value="1"/>
</dbReference>
<dbReference type="OrthoDB" id="7770870at2759"/>
<dbReference type="Gene3D" id="1.10.220.160">
    <property type="match status" value="1"/>
</dbReference>
<feature type="domain" description="MYND-type" evidence="8">
    <location>
        <begin position="259"/>
        <end position="298"/>
    </location>
</feature>